<evidence type="ECO:0000256" key="7">
    <source>
        <dbReference type="ARBA" id="ARBA00023136"/>
    </source>
</evidence>
<feature type="domain" description="ABC transmembrane type-1" evidence="9">
    <location>
        <begin position="354"/>
        <end position="545"/>
    </location>
</feature>
<evidence type="ECO:0000256" key="3">
    <source>
        <dbReference type="ARBA" id="ARBA00022475"/>
    </source>
</evidence>
<dbReference type="PANTHER" id="PTHR43357:SF4">
    <property type="entry name" value="INNER MEMBRANE ABC TRANSPORTER PERMEASE PROTEIN YDCV"/>
    <property type="match status" value="1"/>
</dbReference>
<feature type="transmembrane region" description="Helical" evidence="8">
    <location>
        <begin position="58"/>
        <end position="84"/>
    </location>
</feature>
<evidence type="ECO:0000256" key="4">
    <source>
        <dbReference type="ARBA" id="ARBA00022519"/>
    </source>
</evidence>
<feature type="transmembrane region" description="Helical" evidence="8">
    <location>
        <begin position="354"/>
        <end position="376"/>
    </location>
</feature>
<feature type="transmembrane region" description="Helical" evidence="8">
    <location>
        <begin position="96"/>
        <end position="125"/>
    </location>
</feature>
<keyword evidence="7 8" id="KW-0472">Membrane</keyword>
<sequence>MLRASPYLVAAILAGPVLAGALGALVPSFGYLPVLGHADFGLDVWRRLFDWPGLGGSVLLSLASGLVTAGVSLGLAMLFLAVFFETRAFGWLRKAIAPLLAVPHAAAAFALAFLIAPSGFLARLLSPWATGWQRPPDLLIVQDELGLSLMAGLVMKEVPFLLLMALAPLAQIRAEQNMHMARALGYGRISAWFKTVVPALYPLLRLPVYAVIAYSSANIDVALILGPVAPPLLAVQVLRWSNDPELDYRLLAAAGAVLQFGVTASAIALWVGIERLLMATGRGWLESGKRTFAEGGLRVAGRTLFPALLLAAALGVVALALSAFTRVWRFPDALPRRWTFDHWQKVAETSAEPVWATIWIAAVAAGLSLALVLAMLENERRAGKRAGRPLEFLFYVPLLVPQIGFLFGLVLLAELAGLMPGGGLVAAGHVVFVLPYVYLTLSESYRRLDPAWSRLARTLGKGEGAVFWKVTLPMLLTPALAALAVGLAVSIGQYLVTRLLGAGRIDTVTTEAIALAAGGDRRLIGAWALTQAVLPILGFGLALAVPRLVWRHRRGMLGETQ</sequence>
<evidence type="ECO:0000256" key="8">
    <source>
        <dbReference type="RuleBase" id="RU363032"/>
    </source>
</evidence>
<evidence type="ECO:0000313" key="11">
    <source>
        <dbReference type="Proteomes" id="UP001060336"/>
    </source>
</evidence>
<dbReference type="PANTHER" id="PTHR43357">
    <property type="entry name" value="INNER MEMBRANE ABC TRANSPORTER PERMEASE PROTEIN YDCV"/>
    <property type="match status" value="1"/>
</dbReference>
<dbReference type="Gene3D" id="1.10.3720.10">
    <property type="entry name" value="MetI-like"/>
    <property type="match status" value="2"/>
</dbReference>
<reference evidence="10" key="1">
    <citation type="submission" date="2022-08" db="EMBL/GenBank/DDBJ databases">
        <title>Nisaea acidiphila sp. nov., isolated from a marine algal debris and emended description of the genus Nisaea Urios et al. 2008.</title>
        <authorList>
            <person name="Kwon K."/>
        </authorList>
    </citation>
    <scope>NUCLEOTIDE SEQUENCE</scope>
    <source>
        <strain evidence="10">MEBiC11861</strain>
    </source>
</reference>
<dbReference type="GO" id="GO:0005886">
    <property type="term" value="C:plasma membrane"/>
    <property type="evidence" value="ECO:0007669"/>
    <property type="project" value="UniProtKB-SubCell"/>
</dbReference>
<feature type="transmembrane region" description="Helical" evidence="8">
    <location>
        <begin position="524"/>
        <end position="545"/>
    </location>
</feature>
<feature type="transmembrane region" description="Helical" evidence="8">
    <location>
        <begin position="307"/>
        <end position="328"/>
    </location>
</feature>
<dbReference type="InterPro" id="IPR035906">
    <property type="entry name" value="MetI-like_sf"/>
</dbReference>
<dbReference type="CDD" id="cd06261">
    <property type="entry name" value="TM_PBP2"/>
    <property type="match status" value="1"/>
</dbReference>
<feature type="transmembrane region" description="Helical" evidence="8">
    <location>
        <begin position="418"/>
        <end position="439"/>
    </location>
</feature>
<comment type="subcellular location">
    <subcellularLocation>
        <location evidence="1">Cell inner membrane</location>
        <topology evidence="1">Multi-pass membrane protein</topology>
    </subcellularLocation>
    <subcellularLocation>
        <location evidence="8">Cell membrane</location>
        <topology evidence="8">Multi-pass membrane protein</topology>
    </subcellularLocation>
</comment>
<evidence type="ECO:0000256" key="5">
    <source>
        <dbReference type="ARBA" id="ARBA00022692"/>
    </source>
</evidence>
<feature type="transmembrane region" description="Helical" evidence="8">
    <location>
        <begin position="145"/>
        <end position="170"/>
    </location>
</feature>
<evidence type="ECO:0000256" key="2">
    <source>
        <dbReference type="ARBA" id="ARBA00022448"/>
    </source>
</evidence>
<dbReference type="Proteomes" id="UP001060336">
    <property type="component" value="Chromosome"/>
</dbReference>
<feature type="domain" description="ABC transmembrane type-1" evidence="9">
    <location>
        <begin position="54"/>
        <end position="269"/>
    </location>
</feature>
<dbReference type="AlphaFoldDB" id="A0A9J7AV02"/>
<keyword evidence="3" id="KW-1003">Cell membrane</keyword>
<dbReference type="EMBL" id="CP102480">
    <property type="protein sequence ID" value="UUX50634.1"/>
    <property type="molecule type" value="Genomic_DNA"/>
</dbReference>
<keyword evidence="5 8" id="KW-0812">Transmembrane</keyword>
<keyword evidence="2 8" id="KW-0813">Transport</keyword>
<feature type="transmembrane region" description="Helical" evidence="8">
    <location>
        <begin position="250"/>
        <end position="273"/>
    </location>
</feature>
<name>A0A9J7AV02_9PROT</name>
<proteinExistence type="inferred from homology"/>
<feature type="transmembrane region" description="Helical" evidence="8">
    <location>
        <begin position="392"/>
        <end position="412"/>
    </location>
</feature>
<dbReference type="PROSITE" id="PS50928">
    <property type="entry name" value="ABC_TM1"/>
    <property type="match status" value="2"/>
</dbReference>
<evidence type="ECO:0000256" key="1">
    <source>
        <dbReference type="ARBA" id="ARBA00004429"/>
    </source>
</evidence>
<evidence type="ECO:0000259" key="9">
    <source>
        <dbReference type="PROSITE" id="PS50928"/>
    </source>
</evidence>
<comment type="similarity">
    <text evidence="8">Belongs to the binding-protein-dependent transport system permease family.</text>
</comment>
<evidence type="ECO:0000313" key="10">
    <source>
        <dbReference type="EMBL" id="UUX50634.1"/>
    </source>
</evidence>
<dbReference type="RefSeq" id="WP_257769832.1">
    <property type="nucleotide sequence ID" value="NZ_CP102480.1"/>
</dbReference>
<dbReference type="SUPFAM" id="SSF161098">
    <property type="entry name" value="MetI-like"/>
    <property type="match status" value="2"/>
</dbReference>
<keyword evidence="11" id="KW-1185">Reference proteome</keyword>
<gene>
    <name evidence="10" type="ORF">NUH88_02820</name>
</gene>
<protein>
    <submittedName>
        <fullName evidence="10">ABC transporter permease subunit</fullName>
    </submittedName>
</protein>
<accession>A0A9J7AV02</accession>
<dbReference type="GO" id="GO:0055085">
    <property type="term" value="P:transmembrane transport"/>
    <property type="evidence" value="ECO:0007669"/>
    <property type="project" value="InterPro"/>
</dbReference>
<dbReference type="Pfam" id="PF00528">
    <property type="entry name" value="BPD_transp_1"/>
    <property type="match status" value="1"/>
</dbReference>
<keyword evidence="4" id="KW-0997">Cell inner membrane</keyword>
<keyword evidence="6 8" id="KW-1133">Transmembrane helix</keyword>
<evidence type="ECO:0000256" key="6">
    <source>
        <dbReference type="ARBA" id="ARBA00022989"/>
    </source>
</evidence>
<organism evidence="10 11">
    <name type="scientific">Nisaea acidiphila</name>
    <dbReference type="NCBI Taxonomy" id="1862145"/>
    <lineage>
        <taxon>Bacteria</taxon>
        <taxon>Pseudomonadati</taxon>
        <taxon>Pseudomonadota</taxon>
        <taxon>Alphaproteobacteria</taxon>
        <taxon>Rhodospirillales</taxon>
        <taxon>Thalassobaculaceae</taxon>
        <taxon>Nisaea</taxon>
    </lineage>
</organism>
<feature type="transmembrane region" description="Helical" evidence="8">
    <location>
        <begin position="475"/>
        <end position="496"/>
    </location>
</feature>
<dbReference type="InterPro" id="IPR000515">
    <property type="entry name" value="MetI-like"/>
</dbReference>
<dbReference type="KEGG" id="naci:NUH88_02820"/>